<name>A0A553JWU0_9ACTN</name>
<feature type="transmembrane region" description="Helical" evidence="6">
    <location>
        <begin position="104"/>
        <end position="122"/>
    </location>
</feature>
<feature type="transmembrane region" description="Helical" evidence="6">
    <location>
        <begin position="316"/>
        <end position="340"/>
    </location>
</feature>
<evidence type="ECO:0000313" key="7">
    <source>
        <dbReference type="EMBL" id="TRY16918.1"/>
    </source>
</evidence>
<feature type="transmembrane region" description="Helical" evidence="6">
    <location>
        <begin position="493"/>
        <end position="512"/>
    </location>
</feature>
<gene>
    <name evidence="7" type="ORF">FOJ82_13700</name>
</gene>
<feature type="transmembrane region" description="Helical" evidence="6">
    <location>
        <begin position="20"/>
        <end position="43"/>
    </location>
</feature>
<keyword evidence="8" id="KW-1185">Reference proteome</keyword>
<feature type="transmembrane region" description="Helical" evidence="6">
    <location>
        <begin position="379"/>
        <end position="399"/>
    </location>
</feature>
<feature type="transmembrane region" description="Helical" evidence="6">
    <location>
        <begin position="561"/>
        <end position="590"/>
    </location>
</feature>
<keyword evidence="4 6" id="KW-1133">Transmembrane helix</keyword>
<feature type="transmembrane region" description="Helical" evidence="6">
    <location>
        <begin position="411"/>
        <end position="429"/>
    </location>
</feature>
<keyword evidence="2" id="KW-1003">Cell membrane</keyword>
<evidence type="ECO:0000313" key="8">
    <source>
        <dbReference type="Proteomes" id="UP000317638"/>
    </source>
</evidence>
<evidence type="ECO:0000256" key="1">
    <source>
        <dbReference type="ARBA" id="ARBA00004651"/>
    </source>
</evidence>
<comment type="caution">
    <text evidence="7">The sequence shown here is derived from an EMBL/GenBank/DDBJ whole genome shotgun (WGS) entry which is preliminary data.</text>
</comment>
<feature type="transmembrane region" description="Helical" evidence="6">
    <location>
        <begin position="610"/>
        <end position="631"/>
    </location>
</feature>
<feature type="transmembrane region" description="Helical" evidence="6">
    <location>
        <begin position="142"/>
        <end position="166"/>
    </location>
</feature>
<reference evidence="7 8" key="1">
    <citation type="submission" date="2019-07" db="EMBL/GenBank/DDBJ databases">
        <authorList>
            <person name="Zhou L.-Y."/>
        </authorList>
    </citation>
    <scope>NUCLEOTIDE SEQUENCE [LARGE SCALE GENOMIC DNA]</scope>
    <source>
        <strain evidence="7 8">YIM 101269</strain>
    </source>
</reference>
<feature type="transmembrane region" description="Helical" evidence="6">
    <location>
        <begin position="280"/>
        <end position="304"/>
    </location>
</feature>
<keyword evidence="3 6" id="KW-0812">Transmembrane</keyword>
<evidence type="ECO:0000256" key="3">
    <source>
        <dbReference type="ARBA" id="ARBA00022692"/>
    </source>
</evidence>
<feature type="transmembrane region" description="Helical" evidence="6">
    <location>
        <begin position="178"/>
        <end position="199"/>
    </location>
</feature>
<dbReference type="OrthoDB" id="5241646at2"/>
<comment type="subcellular location">
    <subcellularLocation>
        <location evidence="1">Cell membrane</location>
        <topology evidence="1">Multi-pass membrane protein</topology>
    </subcellularLocation>
</comment>
<accession>A0A553JWU0</accession>
<dbReference type="Pfam" id="PF09678">
    <property type="entry name" value="Caa3_CtaG"/>
    <property type="match status" value="1"/>
</dbReference>
<feature type="transmembrane region" description="Helical" evidence="6">
    <location>
        <begin position="245"/>
        <end position="268"/>
    </location>
</feature>
<keyword evidence="5 6" id="KW-0472">Membrane</keyword>
<feature type="transmembrane region" description="Helical" evidence="6">
    <location>
        <begin position="211"/>
        <end position="233"/>
    </location>
</feature>
<dbReference type="RefSeq" id="WP_143939061.1">
    <property type="nucleotide sequence ID" value="NZ_VKKG01000006.1"/>
</dbReference>
<evidence type="ECO:0000256" key="2">
    <source>
        <dbReference type="ARBA" id="ARBA00022475"/>
    </source>
</evidence>
<proteinExistence type="predicted"/>
<feature type="transmembrane region" description="Helical" evidence="6">
    <location>
        <begin position="441"/>
        <end position="465"/>
    </location>
</feature>
<dbReference type="EMBL" id="VKKG01000006">
    <property type="protein sequence ID" value="TRY16918.1"/>
    <property type="molecule type" value="Genomic_DNA"/>
</dbReference>
<evidence type="ECO:0000256" key="5">
    <source>
        <dbReference type="ARBA" id="ARBA00023136"/>
    </source>
</evidence>
<dbReference type="InterPro" id="IPR019108">
    <property type="entry name" value="Caa3_assmbl_CtaG-rel"/>
</dbReference>
<sequence length="681" mass="72971">MTATTATRATTPTSRVPGALVALVAVGLLLAVPVVTTAVLGAAPYEQIVRVFPGPFVAITATVLRAMADGAALVSVGAIVVLLFLRDATSKQAQDLGSSFELRVLQRASGLWMLAVAGLMLFDPLDTSGVDLAQVLMPGALAYVQTAAYAPLSVFVQFFGATVVTLGAHFARRWTGLLFPLLAATWAVLAPVVVGHVLVGPDHDLGGDAMVIQLFATQSLFGVLAVLALRAWSGREITPGIRRRTALLGAVAVPVIVVTDVILAVFLLAGSGLFSSLSGWFIVARWVCLAVLVVTGALSTGGVLGRDADAPAPSQARVRVALSVAALAIAGWVGVTVAHLRVPTPQYFEPTSIAQTFLGFDVDAAPTALVLFGQWRVNLLLLAIAVAAMVAYFVALRAARRRGVEWPLGRTIAWSLGWALVVFATSSGFGRYSAPHFGIHMMVHMSLSMMAPVLLVLGGFLTLLLRASKADSGAQHNLHDWVSWAMGWRVVRFLYNPLIVFVSFIGSYYLLYLTDLFGTMVRYHWAHQLMNVHFLLVGYLYYGLIIGVDRAPKPLPHLGRLGLIMAAMPFHAFFGVILMGSQSIIAATFYTYLDQPWMDLPAAQELGGGVAWAGGEIPALVVIIALGIQWAKQDRKEAARKDRHLDSGRDQEFEDYNAMLARLAQRNPQAPKAPVKEDPQP</sequence>
<evidence type="ECO:0000256" key="6">
    <source>
        <dbReference type="SAM" id="Phobius"/>
    </source>
</evidence>
<feature type="transmembrane region" description="Helical" evidence="6">
    <location>
        <begin position="63"/>
        <end position="84"/>
    </location>
</feature>
<feature type="transmembrane region" description="Helical" evidence="6">
    <location>
        <begin position="532"/>
        <end position="549"/>
    </location>
</feature>
<evidence type="ECO:0000256" key="4">
    <source>
        <dbReference type="ARBA" id="ARBA00022989"/>
    </source>
</evidence>
<organism evidence="7 8">
    <name type="scientific">Tessaracoccus rhinocerotis</name>
    <dbReference type="NCBI Taxonomy" id="1689449"/>
    <lineage>
        <taxon>Bacteria</taxon>
        <taxon>Bacillati</taxon>
        <taxon>Actinomycetota</taxon>
        <taxon>Actinomycetes</taxon>
        <taxon>Propionibacteriales</taxon>
        <taxon>Propionibacteriaceae</taxon>
        <taxon>Tessaracoccus</taxon>
    </lineage>
</organism>
<dbReference type="AlphaFoldDB" id="A0A553JWU0"/>
<protein>
    <submittedName>
        <fullName evidence="7">Cytochrome c oxidase assembly protein</fullName>
    </submittedName>
</protein>
<dbReference type="GO" id="GO:0005886">
    <property type="term" value="C:plasma membrane"/>
    <property type="evidence" value="ECO:0007669"/>
    <property type="project" value="UniProtKB-SubCell"/>
</dbReference>
<dbReference type="Proteomes" id="UP000317638">
    <property type="component" value="Unassembled WGS sequence"/>
</dbReference>